<gene>
    <name evidence="2" type="ORF">LY28_01179</name>
</gene>
<evidence type="ECO:0000313" key="2">
    <source>
        <dbReference type="EMBL" id="PYG88818.1"/>
    </source>
</evidence>
<keyword evidence="3" id="KW-1185">Reference proteome</keyword>
<dbReference type="Pfam" id="PF10105">
    <property type="entry name" value="DUF2344"/>
    <property type="match status" value="1"/>
</dbReference>
<name>A0A318Y937_9FIRM</name>
<dbReference type="AlphaFoldDB" id="A0A318Y937"/>
<reference evidence="2 3" key="1">
    <citation type="submission" date="2018-06" db="EMBL/GenBank/DDBJ databases">
        <title>Genomic Encyclopedia of Type Strains, Phase I: the one thousand microbial genomes (KMG-I) project.</title>
        <authorList>
            <person name="Kyrpides N."/>
        </authorList>
    </citation>
    <scope>NUCLEOTIDE SEQUENCE [LARGE SCALE GENOMIC DNA]</scope>
    <source>
        <strain evidence="2 3">DSM 19573</strain>
    </source>
</reference>
<evidence type="ECO:0000313" key="3">
    <source>
        <dbReference type="Proteomes" id="UP000248132"/>
    </source>
</evidence>
<accession>A0A318Y937</accession>
<dbReference type="NCBIfam" id="TIGR03936">
    <property type="entry name" value="sam_1_link_chp"/>
    <property type="match status" value="1"/>
</dbReference>
<dbReference type="EMBL" id="QKMR01000005">
    <property type="protein sequence ID" value="PYG88818.1"/>
    <property type="molecule type" value="Genomic_DNA"/>
</dbReference>
<protein>
    <submittedName>
        <fullName evidence="2">Radical SAM-linked protein</fullName>
    </submittedName>
</protein>
<organism evidence="2 3">
    <name type="scientific">Ruminiclostridium sufflavum DSM 19573</name>
    <dbReference type="NCBI Taxonomy" id="1121337"/>
    <lineage>
        <taxon>Bacteria</taxon>
        <taxon>Bacillati</taxon>
        <taxon>Bacillota</taxon>
        <taxon>Clostridia</taxon>
        <taxon>Eubacteriales</taxon>
        <taxon>Oscillospiraceae</taxon>
        <taxon>Ruminiclostridium</taxon>
    </lineage>
</organism>
<feature type="domain" description="DUF2344" evidence="1">
    <location>
        <begin position="18"/>
        <end position="208"/>
    </location>
</feature>
<comment type="caution">
    <text evidence="2">The sequence shown here is derived from an EMBL/GenBank/DDBJ whole genome shotgun (WGS) entry which is preliminary data.</text>
</comment>
<dbReference type="Proteomes" id="UP000248132">
    <property type="component" value="Unassembled WGS sequence"/>
</dbReference>
<sequence>MPPYSKAVFVEVTALVNIRAKFKRGDEVKFISHLDLMKVFERAIRRAKLPIAYSQGFNPHPGMVFGLPLSVGVTSEAEYGEFEITDDSISVNEFADRLNAQLPQGLGILSVKARRSKENIMATIAASEYSVVVGTKSECTEKNIKSSIQKYLAQNEIVVKKRTKSGMKDTNIKDMIYDLSFELQPCGTFNIIKFNMLVSAGSKANLKPDLLIASFFDYLKLDYDIDRIHRTKLFVKAQDQLLDPMDGLVL</sequence>
<dbReference type="InterPro" id="IPR018768">
    <property type="entry name" value="DUF2344"/>
</dbReference>
<proteinExistence type="predicted"/>
<evidence type="ECO:0000259" key="1">
    <source>
        <dbReference type="Pfam" id="PF10105"/>
    </source>
</evidence>